<dbReference type="Proteomes" id="UP001229862">
    <property type="component" value="Chromosome"/>
</dbReference>
<dbReference type="Proteomes" id="UP001223336">
    <property type="component" value="Unassembled WGS sequence"/>
</dbReference>
<organism evidence="3">
    <name type="scientific">Thiothrix subterranea</name>
    <dbReference type="NCBI Taxonomy" id="2735563"/>
    <lineage>
        <taxon>Bacteria</taxon>
        <taxon>Pseudomonadati</taxon>
        <taxon>Pseudomonadota</taxon>
        <taxon>Gammaproteobacteria</taxon>
        <taxon>Thiotrichales</taxon>
        <taxon>Thiotrichaceae</taxon>
        <taxon>Thiothrix</taxon>
    </lineage>
</organism>
<evidence type="ECO:0000313" key="3">
    <source>
        <dbReference type="EMBL" id="WML88340.1"/>
    </source>
</evidence>
<dbReference type="AlphaFoldDB" id="A0AA51R5Z6"/>
<feature type="chain" id="PRO_5041210649" evidence="1">
    <location>
        <begin position="28"/>
        <end position="107"/>
    </location>
</feature>
<accession>A0AA51R5Z6</accession>
<feature type="signal peptide" evidence="1">
    <location>
        <begin position="1"/>
        <end position="27"/>
    </location>
</feature>
<dbReference type="EMBL" id="CP133217">
    <property type="protein sequence ID" value="WML88340.1"/>
    <property type="molecule type" value="Genomic_DNA"/>
</dbReference>
<keyword evidence="4" id="KW-1185">Reference proteome</keyword>
<keyword evidence="1" id="KW-0732">Signal</keyword>
<dbReference type="RefSeq" id="WP_202715988.1">
    <property type="nucleotide sequence ID" value="NZ_CP053482.1"/>
</dbReference>
<protein>
    <submittedName>
        <fullName evidence="3">Uncharacterized protein</fullName>
    </submittedName>
</protein>
<reference evidence="3 4" key="1">
    <citation type="submission" date="2023-08" db="EMBL/GenBank/DDBJ databases">
        <title>New molecular markers tilS and rpoB for phylogenetic and monitoring studies of the genus Thiothrix biodiversity.</title>
        <authorList>
            <person name="Ravin N.V."/>
            <person name="Smolyakov D."/>
            <person name="Markov N.D."/>
            <person name="Beletsky A.V."/>
            <person name="Mardanov A.V."/>
            <person name="Rudenko T.S."/>
            <person name="Grabovich M.Y."/>
        </authorList>
    </citation>
    <scope>NUCLEOTIDE SEQUENCE</scope>
    <source>
        <strain evidence="3">DNT52</strain>
        <strain evidence="2 4">H33</strain>
    </source>
</reference>
<evidence type="ECO:0000256" key="1">
    <source>
        <dbReference type="SAM" id="SignalP"/>
    </source>
</evidence>
<proteinExistence type="predicted"/>
<evidence type="ECO:0000313" key="2">
    <source>
        <dbReference type="EMBL" id="MDQ5769099.1"/>
    </source>
</evidence>
<name>A0AA51R5Z6_9GAMM</name>
<evidence type="ECO:0000313" key="4">
    <source>
        <dbReference type="Proteomes" id="UP001223336"/>
    </source>
</evidence>
<gene>
    <name evidence="2" type="ORF">RCC75_11200</name>
    <name evidence="3" type="ORF">RCG00_08150</name>
</gene>
<dbReference type="EMBL" id="JAVFKN010000013">
    <property type="protein sequence ID" value="MDQ5769099.1"/>
    <property type="molecule type" value="Genomic_DNA"/>
</dbReference>
<sequence>MSARKLIRNAVTTFVTTLILSSHYAYAVNGEVLFSAVDNGKAILREVKWEIVGLDSHSLQHDKRHTFTAELPPGKYIAKLTCDGRNYERPFDIVTPFHNVVIECAGH</sequence>